<feature type="compositionally biased region" description="Polar residues" evidence="1">
    <location>
        <begin position="12"/>
        <end position="32"/>
    </location>
</feature>
<evidence type="ECO:0000313" key="3">
    <source>
        <dbReference type="Proteomes" id="UP000326565"/>
    </source>
</evidence>
<feature type="region of interest" description="Disordered" evidence="1">
    <location>
        <begin position="1"/>
        <end position="53"/>
    </location>
</feature>
<dbReference type="GO" id="GO:0006357">
    <property type="term" value="P:regulation of transcription by RNA polymerase II"/>
    <property type="evidence" value="ECO:0007669"/>
    <property type="project" value="TreeGrafter"/>
</dbReference>
<dbReference type="GO" id="GO:0008654">
    <property type="term" value="P:phospholipid biosynthetic process"/>
    <property type="evidence" value="ECO:0007669"/>
    <property type="project" value="TreeGrafter"/>
</dbReference>
<feature type="region of interest" description="Disordered" evidence="1">
    <location>
        <begin position="445"/>
        <end position="495"/>
    </location>
</feature>
<feature type="region of interest" description="Disordered" evidence="1">
    <location>
        <begin position="95"/>
        <end position="117"/>
    </location>
</feature>
<dbReference type="Proteomes" id="UP000326565">
    <property type="component" value="Unassembled WGS sequence"/>
</dbReference>
<evidence type="ECO:0000313" key="2">
    <source>
        <dbReference type="EMBL" id="KAB8076507.1"/>
    </source>
</evidence>
<reference evidence="2 3" key="1">
    <citation type="submission" date="2019-04" db="EMBL/GenBank/DDBJ databases">
        <title>Friends and foes A comparative genomics study of 23 Aspergillus species from section Flavi.</title>
        <authorList>
            <consortium name="DOE Joint Genome Institute"/>
            <person name="Kjaerbolling I."/>
            <person name="Vesth T."/>
            <person name="Frisvad J.C."/>
            <person name="Nybo J.L."/>
            <person name="Theobald S."/>
            <person name="Kildgaard S."/>
            <person name="Isbrandt T."/>
            <person name="Kuo A."/>
            <person name="Sato A."/>
            <person name="Lyhne E.K."/>
            <person name="Kogle M.E."/>
            <person name="Wiebenga A."/>
            <person name="Kun R.S."/>
            <person name="Lubbers R.J."/>
            <person name="Makela M.R."/>
            <person name="Barry K."/>
            <person name="Chovatia M."/>
            <person name="Clum A."/>
            <person name="Daum C."/>
            <person name="Haridas S."/>
            <person name="He G."/>
            <person name="LaButti K."/>
            <person name="Lipzen A."/>
            <person name="Mondo S."/>
            <person name="Riley R."/>
            <person name="Salamov A."/>
            <person name="Simmons B.A."/>
            <person name="Magnuson J.K."/>
            <person name="Henrissat B."/>
            <person name="Mortensen U.H."/>
            <person name="Larsen T.O."/>
            <person name="Devries R.P."/>
            <person name="Grigoriev I.V."/>
            <person name="Machida M."/>
            <person name="Baker S.E."/>
            <person name="Andersen M.R."/>
        </authorList>
    </citation>
    <scope>NUCLEOTIDE SEQUENCE [LARGE SCALE GENOMIC DNA]</scope>
    <source>
        <strain evidence="2 3">CBS 151.66</strain>
    </source>
</reference>
<dbReference type="InterPro" id="IPR013927">
    <property type="entry name" value="TF_Opi1_Ccg-8"/>
</dbReference>
<feature type="compositionally biased region" description="Polar residues" evidence="1">
    <location>
        <begin position="459"/>
        <end position="470"/>
    </location>
</feature>
<proteinExistence type="predicted"/>
<accession>A0A5N5X8W8</accession>
<keyword evidence="3" id="KW-1185">Reference proteome</keyword>
<dbReference type="Pfam" id="PF08618">
    <property type="entry name" value="Opi1"/>
    <property type="match status" value="1"/>
</dbReference>
<dbReference type="AlphaFoldDB" id="A0A5N5X8W8"/>
<name>A0A5N5X8W8_9EURO</name>
<organism evidence="2 3">
    <name type="scientific">Aspergillus leporis</name>
    <dbReference type="NCBI Taxonomy" id="41062"/>
    <lineage>
        <taxon>Eukaryota</taxon>
        <taxon>Fungi</taxon>
        <taxon>Dikarya</taxon>
        <taxon>Ascomycota</taxon>
        <taxon>Pezizomycotina</taxon>
        <taxon>Eurotiomycetes</taxon>
        <taxon>Eurotiomycetidae</taxon>
        <taxon>Eurotiales</taxon>
        <taxon>Aspergillaceae</taxon>
        <taxon>Aspergillus</taxon>
        <taxon>Aspergillus subgen. Circumdati</taxon>
    </lineage>
</organism>
<feature type="region of interest" description="Disordered" evidence="1">
    <location>
        <begin position="192"/>
        <end position="270"/>
    </location>
</feature>
<dbReference type="GO" id="GO:0003714">
    <property type="term" value="F:transcription corepressor activity"/>
    <property type="evidence" value="ECO:0007669"/>
    <property type="project" value="InterPro"/>
</dbReference>
<feature type="compositionally biased region" description="Polar residues" evidence="1">
    <location>
        <begin position="103"/>
        <end position="112"/>
    </location>
</feature>
<feature type="compositionally biased region" description="Low complexity" evidence="1">
    <location>
        <begin position="33"/>
        <end position="45"/>
    </location>
</feature>
<dbReference type="OrthoDB" id="2441642at2759"/>
<dbReference type="GO" id="GO:0030968">
    <property type="term" value="P:endoplasmic reticulum unfolded protein response"/>
    <property type="evidence" value="ECO:0007669"/>
    <property type="project" value="TreeGrafter"/>
</dbReference>
<evidence type="ECO:0000256" key="1">
    <source>
        <dbReference type="SAM" id="MobiDB-lite"/>
    </source>
</evidence>
<dbReference type="PANTHER" id="PTHR38406">
    <property type="entry name" value="TRANSCRIPTIONAL REPRESSOR OPI1"/>
    <property type="match status" value="1"/>
</dbReference>
<feature type="compositionally biased region" description="Basic and acidic residues" evidence="1">
    <location>
        <begin position="207"/>
        <end position="223"/>
    </location>
</feature>
<dbReference type="EMBL" id="ML732180">
    <property type="protein sequence ID" value="KAB8076507.1"/>
    <property type="molecule type" value="Genomic_DNA"/>
</dbReference>
<sequence>MDNRSLGVAAANDSSISSVRDTAAATTGNNPHTTSTGPSSGSIPAPTIPYPSFQHVPASMMDVDNNTVAEDRSRRATSVLSMDDIEAAQALEGLRTEYGQPPRNISQQTSGPENKPQPEPLLSLLTSTHPLISSAINGSVSAYTNSKSYSPRFKSGAEFIERNIGSPVANTVGSVGRKTGVESGLRWALQRRISGSADHKRSKRRKVSGDKHPTEVDLEKGSEETMSSQRVRSSSDLSMNEPLPPYDDQTSPSYEEIGRENSSRQNPTWQSRLMISTSGLGVAMSEESLRSLQYCLTWLRWANGRLGKAILALQGALKEWDNAKKNNDANQDTSLLSQRIQVVREDVLSTLKQVVDVVSKYAGGALPENARNLVRRHLTSLPHRFQVASTSHPPPDSSASSSEATVSAHRILVLAQEGLDMMSQVSGVVNDTLVSAELWCDRLGKKRPDRKNQNEKNPNEAQEPESQNMSFPADVKQPIREPSQDVSMTGTDEKV</sequence>
<feature type="compositionally biased region" description="Polar residues" evidence="1">
    <location>
        <begin position="484"/>
        <end position="495"/>
    </location>
</feature>
<gene>
    <name evidence="2" type="ORF">BDV29DRAFT_86639</name>
</gene>
<feature type="compositionally biased region" description="Low complexity" evidence="1">
    <location>
        <begin position="227"/>
        <end position="238"/>
    </location>
</feature>
<dbReference type="GO" id="GO:0005634">
    <property type="term" value="C:nucleus"/>
    <property type="evidence" value="ECO:0007669"/>
    <property type="project" value="TreeGrafter"/>
</dbReference>
<dbReference type="PANTHER" id="PTHR38406:SF1">
    <property type="entry name" value="TRANSCRIPTIONAL REPRESSOR OPI1"/>
    <property type="match status" value="1"/>
</dbReference>
<dbReference type="GO" id="GO:0005783">
    <property type="term" value="C:endoplasmic reticulum"/>
    <property type="evidence" value="ECO:0007669"/>
    <property type="project" value="TreeGrafter"/>
</dbReference>
<protein>
    <submittedName>
        <fullName evidence="2">Transcription factor Opi1-domain-containing protein</fullName>
    </submittedName>
</protein>